<keyword evidence="2" id="KW-0732">Signal</keyword>
<dbReference type="Gene3D" id="2.40.160.180">
    <property type="entry name" value="Carbohydrate-selective porin OprB"/>
    <property type="match status" value="1"/>
</dbReference>
<dbReference type="Pfam" id="PF04966">
    <property type="entry name" value="OprB"/>
    <property type="match status" value="1"/>
</dbReference>
<name>A0A517SAC3_9PLAN</name>
<dbReference type="PANTHER" id="PTHR37944">
    <property type="entry name" value="PORIN B"/>
    <property type="match status" value="1"/>
</dbReference>
<dbReference type="PANTHER" id="PTHR37944:SF1">
    <property type="entry name" value="PORIN B"/>
    <property type="match status" value="1"/>
</dbReference>
<dbReference type="Proteomes" id="UP000315700">
    <property type="component" value="Chromosome"/>
</dbReference>
<evidence type="ECO:0000256" key="1">
    <source>
        <dbReference type="ARBA" id="ARBA00008769"/>
    </source>
</evidence>
<evidence type="ECO:0000313" key="3">
    <source>
        <dbReference type="EMBL" id="QDT53077.1"/>
    </source>
</evidence>
<dbReference type="GO" id="GO:0008643">
    <property type="term" value="P:carbohydrate transport"/>
    <property type="evidence" value="ECO:0007669"/>
    <property type="project" value="InterPro"/>
</dbReference>
<proteinExistence type="inferred from homology"/>
<dbReference type="GO" id="GO:0016020">
    <property type="term" value="C:membrane"/>
    <property type="evidence" value="ECO:0007669"/>
    <property type="project" value="InterPro"/>
</dbReference>
<evidence type="ECO:0000313" key="4">
    <source>
        <dbReference type="Proteomes" id="UP000315700"/>
    </source>
</evidence>
<protein>
    <submittedName>
        <fullName evidence="3">Porin B</fullName>
    </submittedName>
</protein>
<dbReference type="InParanoid" id="A0A517SAC3"/>
<dbReference type="GO" id="GO:0015288">
    <property type="term" value="F:porin activity"/>
    <property type="evidence" value="ECO:0007669"/>
    <property type="project" value="InterPro"/>
</dbReference>
<sequence precursor="true">MRKARKAFAVLCCAVGLAATPAALHAEDWIAFVTPCQDLSASDGESLWERPRLAGDLFGLRSGLEEKGIGLHFYATQFYQGLAAGGNESDWEYGGKLDSLIDIDGQKLGLWEGLFVNLHSETRLGQSVNNLDGLLTPSNIAMSFPEAEGNVTALTGVKITQALSPNFAVYAGKINTLDEYPLRYSPALGLERPGIGGFMNTSLVFNPIMARTIPYSALGVGAAVLSEGEPVFTLTAFDPQERATIGLQDPYERGVVIMPDFVLRLKPFDLPGVYNFGGGYSTAEYRSVDPASYLFLPDIGLVGGTEDGSWAAYANFYQALWADSKDDTKSWGVFGQFGISDGNPNPIRFVANMGLSGRSMVPHRPLDTFGLGFFYLGLSENFKDLAEPILPQQDEYGTELFYNYAVTPWCRVTADLQVARPSTQGLDTPVIPGVRMSMIF</sequence>
<gene>
    <name evidence="3" type="primary">oprB</name>
    <name evidence="3" type="ORF">Pan44_10920</name>
</gene>
<keyword evidence="4" id="KW-1185">Reference proteome</keyword>
<comment type="similarity">
    <text evidence="1 2">Belongs to the OprB family.</text>
</comment>
<dbReference type="InterPro" id="IPR038673">
    <property type="entry name" value="OprB_sf"/>
</dbReference>
<feature type="signal peptide" evidence="2">
    <location>
        <begin position="1"/>
        <end position="26"/>
    </location>
</feature>
<dbReference type="EMBL" id="CP036271">
    <property type="protein sequence ID" value="QDT53077.1"/>
    <property type="molecule type" value="Genomic_DNA"/>
</dbReference>
<dbReference type="RefSeq" id="WP_145027983.1">
    <property type="nucleotide sequence ID" value="NZ_CP036271.1"/>
</dbReference>
<dbReference type="InterPro" id="IPR007049">
    <property type="entry name" value="Carb-sel_porin_OprB"/>
</dbReference>
<reference evidence="3 4" key="1">
    <citation type="submission" date="2019-02" db="EMBL/GenBank/DDBJ databases">
        <title>Deep-cultivation of Planctomycetes and their phenomic and genomic characterization uncovers novel biology.</title>
        <authorList>
            <person name="Wiegand S."/>
            <person name="Jogler M."/>
            <person name="Boedeker C."/>
            <person name="Pinto D."/>
            <person name="Vollmers J."/>
            <person name="Rivas-Marin E."/>
            <person name="Kohn T."/>
            <person name="Peeters S.H."/>
            <person name="Heuer A."/>
            <person name="Rast P."/>
            <person name="Oberbeckmann S."/>
            <person name="Bunk B."/>
            <person name="Jeske O."/>
            <person name="Meyerdierks A."/>
            <person name="Storesund J.E."/>
            <person name="Kallscheuer N."/>
            <person name="Luecker S."/>
            <person name="Lage O.M."/>
            <person name="Pohl T."/>
            <person name="Merkel B.J."/>
            <person name="Hornburger P."/>
            <person name="Mueller R.-W."/>
            <person name="Bruemmer F."/>
            <person name="Labrenz M."/>
            <person name="Spormann A.M."/>
            <person name="Op den Camp H."/>
            <person name="Overmann J."/>
            <person name="Amann R."/>
            <person name="Jetten M.S.M."/>
            <person name="Mascher T."/>
            <person name="Medema M.H."/>
            <person name="Devos D.P."/>
            <person name="Kaster A.-K."/>
            <person name="Ovreas L."/>
            <person name="Rohde M."/>
            <person name="Galperin M.Y."/>
            <person name="Jogler C."/>
        </authorList>
    </citation>
    <scope>NUCLEOTIDE SEQUENCE [LARGE SCALE GENOMIC DNA]</scope>
    <source>
        <strain evidence="3 4">Pan44</strain>
    </source>
</reference>
<dbReference type="AlphaFoldDB" id="A0A517SAC3"/>
<accession>A0A517SAC3</accession>
<organism evidence="3 4">
    <name type="scientific">Caulifigura coniformis</name>
    <dbReference type="NCBI Taxonomy" id="2527983"/>
    <lineage>
        <taxon>Bacteria</taxon>
        <taxon>Pseudomonadati</taxon>
        <taxon>Planctomycetota</taxon>
        <taxon>Planctomycetia</taxon>
        <taxon>Planctomycetales</taxon>
        <taxon>Planctomycetaceae</taxon>
        <taxon>Caulifigura</taxon>
    </lineage>
</organism>
<dbReference type="InterPro" id="IPR052932">
    <property type="entry name" value="OprB_Porin"/>
</dbReference>
<evidence type="ECO:0000256" key="2">
    <source>
        <dbReference type="RuleBase" id="RU363072"/>
    </source>
</evidence>
<feature type="chain" id="PRO_5022248856" evidence="2">
    <location>
        <begin position="27"/>
        <end position="440"/>
    </location>
</feature>
<dbReference type="KEGG" id="ccos:Pan44_10920"/>
<dbReference type="OrthoDB" id="177316at2"/>